<accession>F0YAM3</accession>
<evidence type="ECO:0000259" key="3">
    <source>
        <dbReference type="Pfam" id="PF01370"/>
    </source>
</evidence>
<dbReference type="GO" id="GO:0016616">
    <property type="term" value="F:oxidoreductase activity, acting on the CH-OH group of donors, NAD or NADP as acceptor"/>
    <property type="evidence" value="ECO:0007669"/>
    <property type="project" value="TreeGrafter"/>
</dbReference>
<dbReference type="PANTHER" id="PTHR10366">
    <property type="entry name" value="NAD DEPENDENT EPIMERASE/DEHYDRATASE"/>
    <property type="match status" value="1"/>
</dbReference>
<dbReference type="PANTHER" id="PTHR10366:SF564">
    <property type="entry name" value="STEROL-4-ALPHA-CARBOXYLATE 3-DEHYDROGENASE, DECARBOXYLATING"/>
    <property type="match status" value="1"/>
</dbReference>
<comment type="similarity">
    <text evidence="2">Belongs to the NAD(P)-dependent epimerase/dehydratase family. Dihydroflavonol-4-reductase subfamily.</text>
</comment>
<dbReference type="GeneID" id="20220305"/>
<dbReference type="OrthoDB" id="2735536at2759"/>
<dbReference type="InterPro" id="IPR001509">
    <property type="entry name" value="Epimerase_deHydtase"/>
</dbReference>
<dbReference type="SUPFAM" id="SSF51735">
    <property type="entry name" value="NAD(P)-binding Rossmann-fold domains"/>
    <property type="match status" value="1"/>
</dbReference>
<dbReference type="EMBL" id="GL833129">
    <property type="protein sequence ID" value="EGB07980.1"/>
    <property type="molecule type" value="Genomic_DNA"/>
</dbReference>
<dbReference type="KEGG" id="aaf:AURANDRAFT_27115"/>
<dbReference type="Gene3D" id="3.40.50.720">
    <property type="entry name" value="NAD(P)-binding Rossmann-like Domain"/>
    <property type="match status" value="1"/>
</dbReference>
<keyword evidence="5" id="KW-1185">Reference proteome</keyword>
<dbReference type="AlphaFoldDB" id="F0YAM3"/>
<organism evidence="5">
    <name type="scientific">Aureococcus anophagefferens</name>
    <name type="common">Harmful bloom alga</name>
    <dbReference type="NCBI Taxonomy" id="44056"/>
    <lineage>
        <taxon>Eukaryota</taxon>
        <taxon>Sar</taxon>
        <taxon>Stramenopiles</taxon>
        <taxon>Ochrophyta</taxon>
        <taxon>Pelagophyceae</taxon>
        <taxon>Pelagomonadales</taxon>
        <taxon>Pelagomonadaceae</taxon>
        <taxon>Aureococcus</taxon>
    </lineage>
</organism>
<evidence type="ECO:0000256" key="2">
    <source>
        <dbReference type="ARBA" id="ARBA00023445"/>
    </source>
</evidence>
<name>F0YAM3_AURAN</name>
<dbReference type="InterPro" id="IPR050425">
    <property type="entry name" value="NAD(P)_dehydrat-like"/>
</dbReference>
<feature type="domain" description="NAD-dependent epimerase/dehydratase" evidence="3">
    <location>
        <begin position="10"/>
        <end position="234"/>
    </location>
</feature>
<dbReference type="RefSeq" id="XP_009037346.1">
    <property type="nucleotide sequence ID" value="XM_009039098.1"/>
</dbReference>
<dbReference type="Pfam" id="PF01370">
    <property type="entry name" value="Epimerase"/>
    <property type="match status" value="1"/>
</dbReference>
<evidence type="ECO:0000256" key="1">
    <source>
        <dbReference type="ARBA" id="ARBA00023002"/>
    </source>
</evidence>
<evidence type="ECO:0000313" key="4">
    <source>
        <dbReference type="EMBL" id="EGB07980.1"/>
    </source>
</evidence>
<gene>
    <name evidence="4" type="ORF">AURANDRAFT_27115</name>
</gene>
<keyword evidence="1" id="KW-0560">Oxidoreductase</keyword>
<proteinExistence type="inferred from homology"/>
<protein>
    <recommendedName>
        <fullName evidence="3">NAD-dependent epimerase/dehydratase domain-containing protein</fullName>
    </recommendedName>
</protein>
<evidence type="ECO:0000313" key="5">
    <source>
        <dbReference type="Proteomes" id="UP000002729"/>
    </source>
</evidence>
<dbReference type="Proteomes" id="UP000002729">
    <property type="component" value="Unassembled WGS sequence"/>
</dbReference>
<dbReference type="eggNOG" id="KOG1502">
    <property type="taxonomic scope" value="Eukaryota"/>
</dbReference>
<dbReference type="OMA" id="IHPATCL"/>
<dbReference type="InterPro" id="IPR036291">
    <property type="entry name" value="NAD(P)-bd_dom_sf"/>
</dbReference>
<sequence>MATIPPGATVAVTGASGFIGSHVVEACLKAGYVVRACVRDPSNEAKVAHLEALAAKHGGAVELARGDLLEAGSFDAAFDGAAAVVHVAAVVEILKVSDPVRDIVDPSLEGCRNVLASVEKHLATIKKFVHTSSCIAVAAVDSKGGGATYDEADFNGWSTVETDPYGFAKSSAEALVREACETMALPLATLNPGVTLGPCFTKQHTKASTVLLRELLYGNKMLNYNCCFVDVRDVGAAHARRDAASMIRINRSSLSLFGRDDFIYSRHETRL</sequence>
<reference evidence="4 5" key="1">
    <citation type="journal article" date="2011" name="Proc. Natl. Acad. Sci. U.S.A.">
        <title>Niche of harmful alga Aureococcus anophagefferens revealed through ecogenomics.</title>
        <authorList>
            <person name="Gobler C.J."/>
            <person name="Berry D.L."/>
            <person name="Dyhrman S.T."/>
            <person name="Wilhelm S.W."/>
            <person name="Salamov A."/>
            <person name="Lobanov A.V."/>
            <person name="Zhang Y."/>
            <person name="Collier J.L."/>
            <person name="Wurch L.L."/>
            <person name="Kustka A.B."/>
            <person name="Dill B.D."/>
            <person name="Shah M."/>
            <person name="VerBerkmoes N.C."/>
            <person name="Kuo A."/>
            <person name="Terry A."/>
            <person name="Pangilinan J."/>
            <person name="Lindquist E.A."/>
            <person name="Lucas S."/>
            <person name="Paulsen I.T."/>
            <person name="Hattenrath-Lehmann T.K."/>
            <person name="Talmage S.C."/>
            <person name="Walker E.A."/>
            <person name="Koch F."/>
            <person name="Burson A.M."/>
            <person name="Marcoval M.A."/>
            <person name="Tang Y.Z."/>
            <person name="Lecleir G.R."/>
            <person name="Coyne K.J."/>
            <person name="Berg G.M."/>
            <person name="Bertrand E.M."/>
            <person name="Saito M.A."/>
            <person name="Gladyshev V.N."/>
            <person name="Grigoriev I.V."/>
        </authorList>
    </citation>
    <scope>NUCLEOTIDE SEQUENCE [LARGE SCALE GENOMIC DNA]</scope>
    <source>
        <strain evidence="5">CCMP 1984</strain>
    </source>
</reference>
<dbReference type="InParanoid" id="F0YAM3"/>